<gene>
    <name evidence="1" type="ORF">NUW58_g9303</name>
</gene>
<proteinExistence type="predicted"/>
<dbReference type="Proteomes" id="UP001143856">
    <property type="component" value="Unassembled WGS sequence"/>
</dbReference>
<keyword evidence="2" id="KW-1185">Reference proteome</keyword>
<accession>A0ACC1MYN4</accession>
<organism evidence="1 2">
    <name type="scientific">Xylaria curta</name>
    <dbReference type="NCBI Taxonomy" id="42375"/>
    <lineage>
        <taxon>Eukaryota</taxon>
        <taxon>Fungi</taxon>
        <taxon>Dikarya</taxon>
        <taxon>Ascomycota</taxon>
        <taxon>Pezizomycotina</taxon>
        <taxon>Sordariomycetes</taxon>
        <taxon>Xylariomycetidae</taxon>
        <taxon>Xylariales</taxon>
        <taxon>Xylariaceae</taxon>
        <taxon>Xylaria</taxon>
    </lineage>
</organism>
<sequence>MGPSHDIAYGDAIIGSRGDPAAPELPSRPSSTCTIDSHDGVERQDSPITSIDEDRGGRIRNNLRTTSGKVQELVGKFDGLARAVSEEPPAISRRAITRTPSREKSPGKSEIEDENGIDFGDFKDSSASDDNAARLPSEASFSSEPPVTPKAETKELFIRKLRHEGEEDVIKTTEAANVQHQDMANKSPGISFDTNIASVDKLFPTLTGSLASSSTEDWEATDYNFSDNFTEISERKSWYRISRYGSMRKHNSGDDENYHRVTWPTSQLHSDTIKIVRRWMEEDSYAGKATLGGTKRTGFFNWDSDAAPVQLDEVFRRKKSVSKHVRTKSIPANNAIIQAASVNERPYRNSTGISFPLQVQSANKPIAPAPSFGWNSETCKVPAPVPAPAPVQASTRHSIPIQPTLTDEDGDDWGEMVSSPRATEEHVEPTVSALPLVSIPTESHEPAPQLLPTAFHNDQPTALESPGSQNTLPTLSDPWLFSDIPVLDKPKREGEPPKGRASQTWEDSTVLETLSLPRSAPLAELGHGSSVSDKTPSENTIAGAAVVTTASSASEPSKVTEMTASAIKLPGNDNQDDVIVQKILQSLPDLSYMIR</sequence>
<protein>
    <submittedName>
        <fullName evidence="1">Uncharacterized protein</fullName>
    </submittedName>
</protein>
<reference evidence="1" key="1">
    <citation type="submission" date="2022-10" db="EMBL/GenBank/DDBJ databases">
        <title>Genome Sequence of Xylaria curta.</title>
        <authorList>
            <person name="Buettner E."/>
        </authorList>
    </citation>
    <scope>NUCLEOTIDE SEQUENCE</scope>
    <source>
        <strain evidence="1">Babe10</strain>
    </source>
</reference>
<dbReference type="EMBL" id="JAPDGR010003282">
    <property type="protein sequence ID" value="KAJ2971863.1"/>
    <property type="molecule type" value="Genomic_DNA"/>
</dbReference>
<name>A0ACC1MYN4_9PEZI</name>
<evidence type="ECO:0000313" key="2">
    <source>
        <dbReference type="Proteomes" id="UP001143856"/>
    </source>
</evidence>
<comment type="caution">
    <text evidence="1">The sequence shown here is derived from an EMBL/GenBank/DDBJ whole genome shotgun (WGS) entry which is preliminary data.</text>
</comment>
<evidence type="ECO:0000313" key="1">
    <source>
        <dbReference type="EMBL" id="KAJ2971863.1"/>
    </source>
</evidence>